<dbReference type="PANTHER" id="PTHR43649">
    <property type="entry name" value="ARABINOSE-BINDING PROTEIN-RELATED"/>
    <property type="match status" value="1"/>
</dbReference>
<accession>A0A942TCN3</accession>
<keyword evidence="1" id="KW-1003">Cell membrane</keyword>
<dbReference type="SUPFAM" id="SSF53850">
    <property type="entry name" value="Periplasmic binding protein-like II"/>
    <property type="match status" value="1"/>
</dbReference>
<keyword evidence="5" id="KW-0449">Lipoprotein</keyword>
<dbReference type="Pfam" id="PF01547">
    <property type="entry name" value="SBP_bac_1"/>
    <property type="match status" value="1"/>
</dbReference>
<evidence type="ECO:0000256" key="7">
    <source>
        <dbReference type="SAM" id="SignalP"/>
    </source>
</evidence>
<gene>
    <name evidence="8" type="ORF">KHA97_09515</name>
</gene>
<feature type="region of interest" description="Disordered" evidence="6">
    <location>
        <begin position="28"/>
        <end position="52"/>
    </location>
</feature>
<protein>
    <submittedName>
        <fullName evidence="8">Extracellular solute-binding protein</fullName>
    </submittedName>
</protein>
<dbReference type="InterPro" id="IPR050490">
    <property type="entry name" value="Bact_solute-bd_prot1"/>
</dbReference>
<sequence length="555" mass="62663">MRNKTKFLTLSLVALLMAFSVLSGCSKDSAGGDSKGEDKGGSKDSGNKSESGFVLGEDELEYTMYGHYDWYTMPPWGEDEATKWVKENKKVNVKPISSGGNAAQKFNTMIVGNDLPDVIWLDRNADLDRLREADMLVPLDEYIDKYPNIKEWVGESTLNMLRAEDGHVYAIPNWYTTQPNGNTGYVVNEKIYKELGSPKLETTDDLYAYLKQVKQKYPDVVPFEAGQGGGLDVLYSAFGEEHPNMYMSGHFVPNGDKLSSIFTDPVFRESMVYMNKLYSERLISQDTLTQTTEQVKEKIVTGKFAVYADSSPTENASFAHTQLTAQDPDASLKMIWPIHKEGLNKEKITPGTWNQLGWNVSVITKAAKNPEAIFAFLDWMVGPEGQRTIFWGPEGLYWEGTQAVEGIAEAPVFTEKYLTDVENLSKLMNTTNSFQWVGNTVYIDKSKTAFEMTLPEDQQNWETRYQMSITWQTQGNSTEFSNLSPLPETEEGMTEQRVNEIYDEARAKALHAKSEEEVLKILDQAEKDAQAVGYDKMLEFKTKKWQDNKAKMAGN</sequence>
<keyword evidence="9" id="KW-1185">Reference proteome</keyword>
<feature type="compositionally biased region" description="Basic and acidic residues" evidence="6">
    <location>
        <begin position="34"/>
        <end position="47"/>
    </location>
</feature>
<keyword evidence="4" id="KW-0564">Palmitate</keyword>
<evidence type="ECO:0000256" key="6">
    <source>
        <dbReference type="SAM" id="MobiDB-lite"/>
    </source>
</evidence>
<evidence type="ECO:0000256" key="3">
    <source>
        <dbReference type="ARBA" id="ARBA00023136"/>
    </source>
</evidence>
<keyword evidence="3" id="KW-0472">Membrane</keyword>
<keyword evidence="2 7" id="KW-0732">Signal</keyword>
<reference evidence="8 9" key="1">
    <citation type="submission" date="2021-05" db="EMBL/GenBank/DDBJ databases">
        <title>Novel Bacillus species.</title>
        <authorList>
            <person name="Liu G."/>
        </authorList>
    </citation>
    <scope>NUCLEOTIDE SEQUENCE [LARGE SCALE GENOMIC DNA]</scope>
    <source>
        <strain evidence="9">FJAT-49780</strain>
    </source>
</reference>
<evidence type="ECO:0000256" key="4">
    <source>
        <dbReference type="ARBA" id="ARBA00023139"/>
    </source>
</evidence>
<feature type="signal peptide" evidence="7">
    <location>
        <begin position="1"/>
        <end position="23"/>
    </location>
</feature>
<evidence type="ECO:0000256" key="5">
    <source>
        <dbReference type="ARBA" id="ARBA00023288"/>
    </source>
</evidence>
<evidence type="ECO:0000313" key="9">
    <source>
        <dbReference type="Proteomes" id="UP000681414"/>
    </source>
</evidence>
<dbReference type="InterPro" id="IPR006059">
    <property type="entry name" value="SBP"/>
</dbReference>
<feature type="chain" id="PRO_5038669941" evidence="7">
    <location>
        <begin position="24"/>
        <end position="555"/>
    </location>
</feature>
<dbReference type="RefSeq" id="WP_213124522.1">
    <property type="nucleotide sequence ID" value="NZ_JAGYPG010000002.1"/>
</dbReference>
<dbReference type="Proteomes" id="UP000681414">
    <property type="component" value="Unassembled WGS sequence"/>
</dbReference>
<dbReference type="AlphaFoldDB" id="A0A942TCN3"/>
<dbReference type="EMBL" id="JAGYPG010000002">
    <property type="protein sequence ID" value="MBS4195293.1"/>
    <property type="molecule type" value="Genomic_DNA"/>
</dbReference>
<name>A0A942TCN3_9BACI</name>
<comment type="caution">
    <text evidence="8">The sequence shown here is derived from an EMBL/GenBank/DDBJ whole genome shotgun (WGS) entry which is preliminary data.</text>
</comment>
<dbReference type="Gene3D" id="3.40.190.10">
    <property type="entry name" value="Periplasmic binding protein-like II"/>
    <property type="match status" value="2"/>
</dbReference>
<dbReference type="PROSITE" id="PS51257">
    <property type="entry name" value="PROKAR_LIPOPROTEIN"/>
    <property type="match status" value="1"/>
</dbReference>
<evidence type="ECO:0000256" key="2">
    <source>
        <dbReference type="ARBA" id="ARBA00022729"/>
    </source>
</evidence>
<dbReference type="PANTHER" id="PTHR43649:SF33">
    <property type="entry name" value="POLYGALACTURONAN_RHAMNOGALACTURONAN-BINDING PROTEIN YTCQ"/>
    <property type="match status" value="1"/>
</dbReference>
<evidence type="ECO:0000256" key="1">
    <source>
        <dbReference type="ARBA" id="ARBA00022475"/>
    </source>
</evidence>
<evidence type="ECO:0000313" key="8">
    <source>
        <dbReference type="EMBL" id="MBS4195293.1"/>
    </source>
</evidence>
<organism evidence="8 9">
    <name type="scientific">Lederbergia citri</name>
    <dbReference type="NCBI Taxonomy" id="2833580"/>
    <lineage>
        <taxon>Bacteria</taxon>
        <taxon>Bacillati</taxon>
        <taxon>Bacillota</taxon>
        <taxon>Bacilli</taxon>
        <taxon>Bacillales</taxon>
        <taxon>Bacillaceae</taxon>
        <taxon>Lederbergia</taxon>
    </lineage>
</organism>
<proteinExistence type="predicted"/>